<evidence type="ECO:0000313" key="11">
    <source>
        <dbReference type="Proteomes" id="UP001608902"/>
    </source>
</evidence>
<dbReference type="Proteomes" id="UP001608902">
    <property type="component" value="Unassembled WGS sequence"/>
</dbReference>
<evidence type="ECO:0000256" key="4">
    <source>
        <dbReference type="ARBA" id="ARBA00022692"/>
    </source>
</evidence>
<reference evidence="10 11" key="1">
    <citation type="submission" date="2024-08" db="EMBL/GenBank/DDBJ databases">
        <title>Gnathostoma spinigerum genome.</title>
        <authorList>
            <person name="Gonzalez-Bertolin B."/>
            <person name="Monzon S."/>
            <person name="Zaballos A."/>
            <person name="Jimenez P."/>
            <person name="Dekumyoy P."/>
            <person name="Varona S."/>
            <person name="Cuesta I."/>
            <person name="Sumanam S."/>
            <person name="Adisakwattana P."/>
            <person name="Gasser R.B."/>
            <person name="Hernandez-Gonzalez A."/>
            <person name="Young N.D."/>
            <person name="Perteguer M.J."/>
        </authorList>
    </citation>
    <scope>NUCLEOTIDE SEQUENCE [LARGE SCALE GENOMIC DNA]</scope>
    <source>
        <strain evidence="10">AL3</strain>
        <tissue evidence="10">Liver</tissue>
    </source>
</reference>
<feature type="domain" description="CWH43-like N-terminal" evidence="9">
    <location>
        <begin position="16"/>
        <end position="240"/>
    </location>
</feature>
<dbReference type="EMBL" id="JBGFUD010001794">
    <property type="protein sequence ID" value="MFH4976765.1"/>
    <property type="molecule type" value="Genomic_DNA"/>
</dbReference>
<organism evidence="10 11">
    <name type="scientific">Gnathostoma spinigerum</name>
    <dbReference type="NCBI Taxonomy" id="75299"/>
    <lineage>
        <taxon>Eukaryota</taxon>
        <taxon>Metazoa</taxon>
        <taxon>Ecdysozoa</taxon>
        <taxon>Nematoda</taxon>
        <taxon>Chromadorea</taxon>
        <taxon>Rhabditida</taxon>
        <taxon>Spirurina</taxon>
        <taxon>Gnathostomatomorpha</taxon>
        <taxon>Gnathostomatoidea</taxon>
        <taxon>Gnathostomatidae</taxon>
        <taxon>Gnathostoma</taxon>
    </lineage>
</organism>
<dbReference type="AlphaFoldDB" id="A0ABD6EAV3"/>
<evidence type="ECO:0000256" key="5">
    <source>
        <dbReference type="ARBA" id="ARBA00022989"/>
    </source>
</evidence>
<feature type="transmembrane region" description="Helical" evidence="8">
    <location>
        <begin position="184"/>
        <end position="202"/>
    </location>
</feature>
<protein>
    <recommendedName>
        <fullName evidence="9">CWH43-like N-terminal domain-containing protein</fullName>
    </recommendedName>
</protein>
<keyword evidence="6" id="KW-0333">Golgi apparatus</keyword>
<dbReference type="InterPro" id="IPR019402">
    <property type="entry name" value="CWH43_N"/>
</dbReference>
<accession>A0ABD6EAV3</accession>
<keyword evidence="11" id="KW-1185">Reference proteome</keyword>
<evidence type="ECO:0000256" key="1">
    <source>
        <dbReference type="ARBA" id="ARBA00004653"/>
    </source>
</evidence>
<dbReference type="GO" id="GO:0006506">
    <property type="term" value="P:GPI anchor biosynthetic process"/>
    <property type="evidence" value="ECO:0007669"/>
    <property type="project" value="UniProtKB-KW"/>
</dbReference>
<feature type="transmembrane region" description="Helical" evidence="8">
    <location>
        <begin position="17"/>
        <end position="40"/>
    </location>
</feature>
<comment type="subcellular location">
    <subcellularLocation>
        <location evidence="1">Golgi apparatus membrane</location>
        <topology evidence="1">Multi-pass membrane protein</topology>
    </subcellularLocation>
</comment>
<evidence type="ECO:0000256" key="8">
    <source>
        <dbReference type="SAM" id="Phobius"/>
    </source>
</evidence>
<evidence type="ECO:0000256" key="3">
    <source>
        <dbReference type="ARBA" id="ARBA00022502"/>
    </source>
</evidence>
<evidence type="ECO:0000256" key="2">
    <source>
        <dbReference type="ARBA" id="ARBA00007414"/>
    </source>
</evidence>
<evidence type="ECO:0000259" key="9">
    <source>
        <dbReference type="Pfam" id="PF10277"/>
    </source>
</evidence>
<evidence type="ECO:0000256" key="6">
    <source>
        <dbReference type="ARBA" id="ARBA00023034"/>
    </source>
</evidence>
<feature type="transmembrane region" description="Helical" evidence="8">
    <location>
        <begin position="144"/>
        <end position="164"/>
    </location>
</feature>
<feature type="transmembrane region" description="Helical" evidence="8">
    <location>
        <begin position="214"/>
        <end position="236"/>
    </location>
</feature>
<dbReference type="Pfam" id="PF10277">
    <property type="entry name" value="Frag1"/>
    <property type="match status" value="1"/>
</dbReference>
<keyword evidence="7 8" id="KW-0472">Membrane</keyword>
<comment type="caution">
    <text evidence="10">The sequence shown here is derived from an EMBL/GenBank/DDBJ whole genome shotgun (WGS) entry which is preliminary data.</text>
</comment>
<keyword evidence="3" id="KW-0337">GPI-anchor biosynthesis</keyword>
<keyword evidence="4 8" id="KW-0812">Transmembrane</keyword>
<evidence type="ECO:0000313" key="10">
    <source>
        <dbReference type="EMBL" id="MFH4976765.1"/>
    </source>
</evidence>
<dbReference type="PANTHER" id="PTHR12892">
    <property type="entry name" value="FGF RECEPTOR ACTIVATING PROTEIN 1"/>
    <property type="match status" value="1"/>
</dbReference>
<keyword evidence="5 8" id="KW-1133">Transmembrane helix</keyword>
<sequence length="265" mass="30055">MVYHGDPDQLISVPVRWIVYTVAGLPFAALVICIALSILLHWDEATATHCGVANWLPSISAAVASYSPERYIWRVFISLHAAPRYVAAIAFRNYLLTSPLWSPSDVWWYPVACHALCAVQFAENTFLLLLTSVSSTENYLIHKISFSAFAVCAIIYMLSATWIFQFSGRNRTSPLGERSLQYKILMCWASLTALACSLYFFYRHNTYCEPGIYSFFAISEYALVLSNILFHSTLFFDFHGKRLMMSSFGSLPEYEVLNRVVAKQT</sequence>
<evidence type="ECO:0000256" key="7">
    <source>
        <dbReference type="ARBA" id="ARBA00023136"/>
    </source>
</evidence>
<name>A0ABD6EAV3_9BILA</name>
<comment type="similarity">
    <text evidence="2">Belongs to the PGAP2 family.</text>
</comment>
<gene>
    <name evidence="10" type="ORF">AB6A40_003474</name>
</gene>
<proteinExistence type="inferred from homology"/>
<dbReference type="GO" id="GO:0000139">
    <property type="term" value="C:Golgi membrane"/>
    <property type="evidence" value="ECO:0007669"/>
    <property type="project" value="UniProtKB-SubCell"/>
</dbReference>
<dbReference type="InterPro" id="IPR039545">
    <property type="entry name" value="PGAP2"/>
</dbReference>
<dbReference type="PANTHER" id="PTHR12892:SF11">
    <property type="entry name" value="POST-GPI ATTACHMENT TO PROTEINS FACTOR 2"/>
    <property type="match status" value="1"/>
</dbReference>